<protein>
    <submittedName>
        <fullName evidence="2">Crotonobetainyl-CoA:carnitine CoA-transferase CaiB-like acyl-CoA transferase</fullName>
    </submittedName>
</protein>
<keyword evidence="1 2" id="KW-0808">Transferase</keyword>
<dbReference type="SUPFAM" id="SSF89796">
    <property type="entry name" value="CoA-transferase family III (CaiB/BaiF)"/>
    <property type="match status" value="2"/>
</dbReference>
<dbReference type="PANTHER" id="PTHR48207:SF3">
    <property type="entry name" value="SUCCINATE--HYDROXYMETHYLGLUTARATE COA-TRANSFERASE"/>
    <property type="match status" value="1"/>
</dbReference>
<keyword evidence="3" id="KW-1185">Reference proteome</keyword>
<dbReference type="InterPro" id="IPR050483">
    <property type="entry name" value="CoA-transferase_III_domain"/>
</dbReference>
<reference evidence="2 3" key="1">
    <citation type="submission" date="2020-08" db="EMBL/GenBank/DDBJ databases">
        <title>Sequencing the genomes of 1000 actinobacteria strains.</title>
        <authorList>
            <person name="Klenk H.-P."/>
        </authorList>
    </citation>
    <scope>NUCLEOTIDE SEQUENCE [LARGE SCALE GENOMIC DNA]</scope>
    <source>
        <strain evidence="2 3">DSM 45084</strain>
    </source>
</reference>
<dbReference type="AlphaFoldDB" id="A0A7W7T6G9"/>
<dbReference type="EMBL" id="JACHJS010000001">
    <property type="protein sequence ID" value="MBB4966105.1"/>
    <property type="molecule type" value="Genomic_DNA"/>
</dbReference>
<sequence length="458" mass="48138">MTSGVGAPTAVGWSGPLGVTLTGEADVQAACGLMHVHGRRFGRPTALEFDYASALGAELAGLGFAAAELGRARWIPVRALTTSVAQAALLAVSPYLAAATADEPVGPFEPGGPPFVSVEGIAFDLDTDDEGAWSRFWTVLGAEHRHVAQGWLTFPHRYETACCPLPPELFALTARTPIVAVEDIAEETGPTVARLARRAVEDLPPYVVSALPTADLTPDPRREARPDAAPLSGIVVVESVRRTRGPVAGLLLGFLGATVVRVEPPGGDPDRAVRPLVDETSARYHAFNRDKRVVELDPGTPAGLLELAELLAGADVFVHDWTSDEAVARSLDPQALDQARPGLVTAYLSGSAGEFPVQARTGVPHTLMTVVDVFGGVVAARAVVEALTWRRRTGQGQYAEASRSAAASRLNARTRLRSASPRTVPVCTDLAALGADPAFAAVLRRDGCLVPVSPWTVS</sequence>
<comment type="caution">
    <text evidence="2">The sequence shown here is derived from an EMBL/GenBank/DDBJ whole genome shotgun (WGS) entry which is preliminary data.</text>
</comment>
<dbReference type="Gene3D" id="3.40.50.10540">
    <property type="entry name" value="Crotonobetainyl-coa:carnitine coa-transferase, domain 1"/>
    <property type="match status" value="2"/>
</dbReference>
<proteinExistence type="predicted"/>
<dbReference type="InterPro" id="IPR023606">
    <property type="entry name" value="CoA-Trfase_III_dom_1_sf"/>
</dbReference>
<dbReference type="Proteomes" id="UP000542674">
    <property type="component" value="Unassembled WGS sequence"/>
</dbReference>
<evidence type="ECO:0000313" key="3">
    <source>
        <dbReference type="Proteomes" id="UP000542674"/>
    </source>
</evidence>
<dbReference type="RefSeq" id="WP_312865695.1">
    <property type="nucleotide sequence ID" value="NZ_BAABAI010000005.1"/>
</dbReference>
<dbReference type="PANTHER" id="PTHR48207">
    <property type="entry name" value="SUCCINATE--HYDROXYMETHYLGLUTARATE COA-TRANSFERASE"/>
    <property type="match status" value="1"/>
</dbReference>
<dbReference type="InterPro" id="IPR003673">
    <property type="entry name" value="CoA-Trfase_fam_III"/>
</dbReference>
<evidence type="ECO:0000256" key="1">
    <source>
        <dbReference type="ARBA" id="ARBA00022679"/>
    </source>
</evidence>
<evidence type="ECO:0000313" key="2">
    <source>
        <dbReference type="EMBL" id="MBB4966105.1"/>
    </source>
</evidence>
<dbReference type="GO" id="GO:0047369">
    <property type="term" value="F:succinate-hydroxymethylglutarate CoA-transferase activity"/>
    <property type="evidence" value="ECO:0007669"/>
    <property type="project" value="TreeGrafter"/>
</dbReference>
<gene>
    <name evidence="2" type="ORF">F4559_003464</name>
</gene>
<dbReference type="Pfam" id="PF02515">
    <property type="entry name" value="CoA_transf_3"/>
    <property type="match status" value="1"/>
</dbReference>
<organism evidence="2 3">
    <name type="scientific">Saccharothrix violaceirubra</name>
    <dbReference type="NCBI Taxonomy" id="413306"/>
    <lineage>
        <taxon>Bacteria</taxon>
        <taxon>Bacillati</taxon>
        <taxon>Actinomycetota</taxon>
        <taxon>Actinomycetes</taxon>
        <taxon>Pseudonocardiales</taxon>
        <taxon>Pseudonocardiaceae</taxon>
        <taxon>Saccharothrix</taxon>
    </lineage>
</organism>
<name>A0A7W7T6G9_9PSEU</name>
<accession>A0A7W7T6G9</accession>